<evidence type="ECO:0000256" key="3">
    <source>
        <dbReference type="RuleBase" id="RU000685"/>
    </source>
</evidence>
<dbReference type="PROSITE" id="PS00226">
    <property type="entry name" value="IF_ROD_1"/>
    <property type="match status" value="1"/>
</dbReference>
<dbReference type="InterPro" id="IPR003054">
    <property type="entry name" value="Keratin_II"/>
</dbReference>
<reference evidence="6" key="2">
    <citation type="submission" date="2025-09" db="UniProtKB">
        <authorList>
            <consortium name="Ensembl"/>
        </authorList>
    </citation>
    <scope>IDENTIFICATION</scope>
</reference>
<name>A0A8C4KNW1_DRONO</name>
<dbReference type="GO" id="GO:0045095">
    <property type="term" value="C:keratin filament"/>
    <property type="evidence" value="ECO:0007669"/>
    <property type="project" value="InterPro"/>
</dbReference>
<evidence type="ECO:0000313" key="7">
    <source>
        <dbReference type="Proteomes" id="UP000694423"/>
    </source>
</evidence>
<feature type="coiled-coil region" evidence="4">
    <location>
        <begin position="311"/>
        <end position="391"/>
    </location>
</feature>
<keyword evidence="1 3" id="KW-0403">Intermediate filament</keyword>
<dbReference type="PROSITE" id="PS51842">
    <property type="entry name" value="IF_ROD_2"/>
    <property type="match status" value="1"/>
</dbReference>
<gene>
    <name evidence="6" type="primary">LOC112991457</name>
</gene>
<feature type="domain" description="IF rod" evidence="5">
    <location>
        <begin position="109"/>
        <end position="413"/>
    </location>
</feature>
<dbReference type="InterPro" id="IPR039008">
    <property type="entry name" value="IF_rod_dom"/>
</dbReference>
<sequence>MSRQCYTSSSLLGRRGFSSASAVCGFGRGNSSSASVCQPVGRRCGVGGFSSRSVCDLGRGQRISFGGSCRSGVYGGYGGGIRGVSIHPELLKPLCVGVDPEECQVRTHEKEQIKNLNNQFACFIDKVRLLEQQNKVLTTKWELLQQYVLPASRRNLEPVFENFICNLRKQLECVLGERERLENEERCLRDLVQEYKCKYEDEINKRTAAENEFVVLKKVSHAVDKANRRQLKSGRHGHETQERAQLDCQLCDTSVVVQMDNSRDLDMEGIIKSVECCYEEIAQKSKAEVEAFYQTRLEELHSSRGKFCNDLKNNQSEIAELNRMIQKLQCESDNVKKQIAALQTAICDAEQRGDCALKDARQKLIDLQTALQQAKDKMACLLRDYQELLNIKLALDIEIATYRTLLEGEETCSGIGECRTLSGIGGKCTVKTGGASSGLGVVSSFGVGGTGFSARSVDCVPRVGGGFGARSAVSCVGREVISGADAVQCSPGLANLGGVVCAGVEPCNPGSIIIPGAGVCATGNRYNTAVRVVRTTR</sequence>
<dbReference type="PANTHER" id="PTHR45616:SF19">
    <property type="entry name" value="KERATIN 90"/>
    <property type="match status" value="1"/>
</dbReference>
<dbReference type="PANTHER" id="PTHR45616">
    <property type="entry name" value="GATA-TYPE DOMAIN-CONTAINING PROTEIN"/>
    <property type="match status" value="1"/>
</dbReference>
<accession>A0A8C4KNW1</accession>
<evidence type="ECO:0000256" key="1">
    <source>
        <dbReference type="ARBA" id="ARBA00022754"/>
    </source>
</evidence>
<proteinExistence type="inferred from homology"/>
<dbReference type="FunFam" id="1.20.5.170:FF:000004">
    <property type="entry name" value="Keratin, type II cytoskeletal 5"/>
    <property type="match status" value="1"/>
</dbReference>
<dbReference type="FunFam" id="1.20.5.1160:FF:000001">
    <property type="entry name" value="Keratin type II"/>
    <property type="match status" value="1"/>
</dbReference>
<dbReference type="Pfam" id="PF00038">
    <property type="entry name" value="Filament"/>
    <property type="match status" value="1"/>
</dbReference>
<evidence type="ECO:0000259" key="5">
    <source>
        <dbReference type="PROSITE" id="PS51842"/>
    </source>
</evidence>
<reference evidence="6" key="1">
    <citation type="submission" date="2025-08" db="UniProtKB">
        <authorList>
            <consortium name="Ensembl"/>
        </authorList>
    </citation>
    <scope>IDENTIFICATION</scope>
</reference>
<protein>
    <submittedName>
        <fullName evidence="6">Keratin, type II cytoskeletal cochleal-like</fullName>
    </submittedName>
</protein>
<evidence type="ECO:0000256" key="2">
    <source>
        <dbReference type="ARBA" id="ARBA00023054"/>
    </source>
</evidence>
<dbReference type="Gene3D" id="1.20.5.1160">
    <property type="entry name" value="Vasodilator-stimulated phosphoprotein"/>
    <property type="match status" value="1"/>
</dbReference>
<dbReference type="SMART" id="SM01391">
    <property type="entry name" value="Filament"/>
    <property type="match status" value="1"/>
</dbReference>
<organism evidence="6 7">
    <name type="scientific">Dromaius novaehollandiae</name>
    <name type="common">Emu</name>
    <dbReference type="NCBI Taxonomy" id="8790"/>
    <lineage>
        <taxon>Eukaryota</taxon>
        <taxon>Metazoa</taxon>
        <taxon>Chordata</taxon>
        <taxon>Craniata</taxon>
        <taxon>Vertebrata</taxon>
        <taxon>Euteleostomi</taxon>
        <taxon>Archelosauria</taxon>
        <taxon>Archosauria</taxon>
        <taxon>Dinosauria</taxon>
        <taxon>Saurischia</taxon>
        <taxon>Theropoda</taxon>
        <taxon>Coelurosauria</taxon>
        <taxon>Aves</taxon>
        <taxon>Palaeognathae</taxon>
        <taxon>Casuariiformes</taxon>
        <taxon>Dromaiidae</taxon>
        <taxon>Dromaius</taxon>
    </lineage>
</organism>
<dbReference type="Ensembl" id="ENSDNVT00000033413.1">
    <property type="protein sequence ID" value="ENSDNVP00000027682.1"/>
    <property type="gene ID" value="ENSDNVG00000019240.1"/>
</dbReference>
<dbReference type="Gene3D" id="1.20.5.500">
    <property type="entry name" value="Single helix bin"/>
    <property type="match status" value="1"/>
</dbReference>
<dbReference type="GO" id="GO:0031424">
    <property type="term" value="P:keratinization"/>
    <property type="evidence" value="ECO:0007669"/>
    <property type="project" value="TreeGrafter"/>
</dbReference>
<feature type="coiled-coil region" evidence="4">
    <location>
        <begin position="178"/>
        <end position="212"/>
    </location>
</feature>
<dbReference type="GO" id="GO:0045109">
    <property type="term" value="P:intermediate filament organization"/>
    <property type="evidence" value="ECO:0007669"/>
    <property type="project" value="TreeGrafter"/>
</dbReference>
<dbReference type="Gene3D" id="1.20.5.170">
    <property type="match status" value="1"/>
</dbReference>
<dbReference type="GO" id="GO:0030280">
    <property type="term" value="F:structural constituent of skin epidermis"/>
    <property type="evidence" value="ECO:0007669"/>
    <property type="project" value="TreeGrafter"/>
</dbReference>
<dbReference type="GO" id="GO:0005615">
    <property type="term" value="C:extracellular space"/>
    <property type="evidence" value="ECO:0007669"/>
    <property type="project" value="TreeGrafter"/>
</dbReference>
<keyword evidence="7" id="KW-1185">Reference proteome</keyword>
<dbReference type="AlphaFoldDB" id="A0A8C4KNW1"/>
<comment type="similarity">
    <text evidence="3">Belongs to the intermediate filament family.</text>
</comment>
<dbReference type="Proteomes" id="UP000694423">
    <property type="component" value="Unplaced"/>
</dbReference>
<dbReference type="SUPFAM" id="SSF64593">
    <property type="entry name" value="Intermediate filament protein, coiled coil region"/>
    <property type="match status" value="3"/>
</dbReference>
<evidence type="ECO:0000256" key="4">
    <source>
        <dbReference type="SAM" id="Coils"/>
    </source>
</evidence>
<evidence type="ECO:0000313" key="6">
    <source>
        <dbReference type="Ensembl" id="ENSDNVP00000027682.1"/>
    </source>
</evidence>
<dbReference type="PRINTS" id="PR01276">
    <property type="entry name" value="TYPE2KERATIN"/>
</dbReference>
<keyword evidence="2 4" id="KW-0175">Coiled coil</keyword>
<dbReference type="InterPro" id="IPR018039">
    <property type="entry name" value="IF_conserved"/>
</dbReference>